<evidence type="ECO:0000313" key="2">
    <source>
        <dbReference type="Proteomes" id="UP000772434"/>
    </source>
</evidence>
<evidence type="ECO:0000313" key="1">
    <source>
        <dbReference type="EMBL" id="KAF9060389.1"/>
    </source>
</evidence>
<dbReference type="EMBL" id="JADNRY010000246">
    <property type="protein sequence ID" value="KAF9060389.1"/>
    <property type="molecule type" value="Genomic_DNA"/>
</dbReference>
<gene>
    <name evidence="1" type="ORF">BDP27DRAFT_1370594</name>
</gene>
<organism evidence="1 2">
    <name type="scientific">Rhodocollybia butyracea</name>
    <dbReference type="NCBI Taxonomy" id="206335"/>
    <lineage>
        <taxon>Eukaryota</taxon>
        <taxon>Fungi</taxon>
        <taxon>Dikarya</taxon>
        <taxon>Basidiomycota</taxon>
        <taxon>Agaricomycotina</taxon>
        <taxon>Agaricomycetes</taxon>
        <taxon>Agaricomycetidae</taxon>
        <taxon>Agaricales</taxon>
        <taxon>Marasmiineae</taxon>
        <taxon>Omphalotaceae</taxon>
        <taxon>Rhodocollybia</taxon>
    </lineage>
</organism>
<dbReference type="AlphaFoldDB" id="A0A9P5P7M5"/>
<comment type="caution">
    <text evidence="1">The sequence shown here is derived from an EMBL/GenBank/DDBJ whole genome shotgun (WGS) entry which is preliminary data.</text>
</comment>
<dbReference type="Proteomes" id="UP000772434">
    <property type="component" value="Unassembled WGS sequence"/>
</dbReference>
<name>A0A9P5P7M5_9AGAR</name>
<accession>A0A9P5P7M5</accession>
<sequence length="274" mass="31026">MSSAQLTGLSLLGNGQIIEGKSLLFDANFYISEGETLFGAFRYFNNEDRQFRDKGLFEIRALVAKMPEGGIKVGEEQLEDSEYDLIGDVTWLHEVASPNPKQRPYIDVIGIAQNVITKEATFDMNPQQYTYVLSDRRNDSILPLRAIIPDSPRYKVDKRGKSNKPVPKQSSPLAASGYLTRVIPKEGDKEQHPERFCMSVESVTFLGQSTAPDPLPDSSTQVRVRKGKRKQVANFDDLALDYLDDEPVLKKEKIYCRGKIYYRFIHSKRGSLHS</sequence>
<dbReference type="OrthoDB" id="2652955at2759"/>
<protein>
    <submittedName>
        <fullName evidence="1">Uncharacterized protein</fullName>
    </submittedName>
</protein>
<keyword evidence="2" id="KW-1185">Reference proteome</keyword>
<reference evidence="1" key="1">
    <citation type="submission" date="2020-11" db="EMBL/GenBank/DDBJ databases">
        <authorList>
            <consortium name="DOE Joint Genome Institute"/>
            <person name="Ahrendt S."/>
            <person name="Riley R."/>
            <person name="Andreopoulos W."/>
            <person name="Labutti K."/>
            <person name="Pangilinan J."/>
            <person name="Ruiz-Duenas F.J."/>
            <person name="Barrasa J.M."/>
            <person name="Sanchez-Garcia M."/>
            <person name="Camarero S."/>
            <person name="Miyauchi S."/>
            <person name="Serrano A."/>
            <person name="Linde D."/>
            <person name="Babiker R."/>
            <person name="Drula E."/>
            <person name="Ayuso-Fernandez I."/>
            <person name="Pacheco R."/>
            <person name="Padilla G."/>
            <person name="Ferreira P."/>
            <person name="Barriuso J."/>
            <person name="Kellner H."/>
            <person name="Castanera R."/>
            <person name="Alfaro M."/>
            <person name="Ramirez L."/>
            <person name="Pisabarro A.G."/>
            <person name="Kuo A."/>
            <person name="Tritt A."/>
            <person name="Lipzen A."/>
            <person name="He G."/>
            <person name="Yan M."/>
            <person name="Ng V."/>
            <person name="Cullen D."/>
            <person name="Martin F."/>
            <person name="Rosso M.-N."/>
            <person name="Henrissat B."/>
            <person name="Hibbett D."/>
            <person name="Martinez A.T."/>
            <person name="Grigoriev I.V."/>
        </authorList>
    </citation>
    <scope>NUCLEOTIDE SEQUENCE</scope>
    <source>
        <strain evidence="1">AH 40177</strain>
    </source>
</reference>
<proteinExistence type="predicted"/>